<feature type="active site" description="Nucleophile" evidence="4">
    <location>
        <position position="162"/>
    </location>
</feature>
<accession>A0A0G0YFG6</accession>
<dbReference type="HAMAP" id="MF_00008">
    <property type="entry name" value="Thymidy_synth_bact"/>
    <property type="match status" value="1"/>
</dbReference>
<evidence type="ECO:0000256" key="4">
    <source>
        <dbReference type="HAMAP-Rule" id="MF_00008"/>
    </source>
</evidence>
<feature type="domain" description="Thymidylate synthase/dCMP hydroxymethylase" evidence="5">
    <location>
        <begin position="3"/>
        <end position="266"/>
    </location>
</feature>
<feature type="binding site" evidence="4">
    <location>
        <position position="281"/>
    </location>
    <ligand>
        <name>(6R)-5,10-methylene-5,6,7,8-tetrahydrofolate</name>
        <dbReference type="ChEBI" id="CHEBI:15636"/>
    </ligand>
</feature>
<dbReference type="AlphaFoldDB" id="A0A0G0YFG6"/>
<evidence type="ECO:0000256" key="3">
    <source>
        <dbReference type="ARBA" id="ARBA00022679"/>
    </source>
</evidence>
<dbReference type="NCBIfam" id="TIGR03284">
    <property type="entry name" value="thym_sym"/>
    <property type="match status" value="1"/>
</dbReference>
<dbReference type="Proteomes" id="UP000034108">
    <property type="component" value="Unassembled WGS sequence"/>
</dbReference>
<evidence type="ECO:0000256" key="2">
    <source>
        <dbReference type="ARBA" id="ARBA00022603"/>
    </source>
</evidence>
<dbReference type="InterPro" id="IPR002734">
    <property type="entry name" value="RibDG_C"/>
</dbReference>
<gene>
    <name evidence="4" type="primary">thyA</name>
    <name evidence="7" type="ORF">UU49_C0011G0013</name>
</gene>
<dbReference type="PRINTS" id="PR00108">
    <property type="entry name" value="THYMDSNTHASE"/>
</dbReference>
<comment type="caution">
    <text evidence="4">Lacks conserved residue(s) required for the propagation of feature annotation.</text>
</comment>
<dbReference type="GO" id="GO:0006235">
    <property type="term" value="P:dTTP biosynthetic process"/>
    <property type="evidence" value="ECO:0007669"/>
    <property type="project" value="UniProtKB-UniRule"/>
</dbReference>
<name>A0A0G0YFG6_9BACT</name>
<comment type="caution">
    <text evidence="7">The sequence shown here is derived from an EMBL/GenBank/DDBJ whole genome shotgun (WGS) entry which is preliminary data.</text>
</comment>
<dbReference type="GO" id="GO:0006231">
    <property type="term" value="P:dTMP biosynthetic process"/>
    <property type="evidence" value="ECO:0007669"/>
    <property type="project" value="UniProtKB-UniRule"/>
</dbReference>
<dbReference type="GO" id="GO:0008703">
    <property type="term" value="F:5-amino-6-(5-phosphoribosylamino)uracil reductase activity"/>
    <property type="evidence" value="ECO:0007669"/>
    <property type="project" value="InterPro"/>
</dbReference>
<feature type="binding site" description="in other chain" evidence="4">
    <location>
        <begin position="223"/>
        <end position="225"/>
    </location>
    <ligand>
        <name>dUMP</name>
        <dbReference type="ChEBI" id="CHEBI:246422"/>
        <note>ligand shared between dimeric partners</note>
    </ligand>
</feature>
<dbReference type="STRING" id="1619048.UU49_C0011G0013"/>
<dbReference type="GO" id="GO:0032259">
    <property type="term" value="P:methylation"/>
    <property type="evidence" value="ECO:0007669"/>
    <property type="project" value="UniProtKB-KW"/>
</dbReference>
<dbReference type="Pfam" id="PF00303">
    <property type="entry name" value="Thymidylat_synt"/>
    <property type="match status" value="1"/>
</dbReference>
<dbReference type="InterPro" id="IPR024072">
    <property type="entry name" value="DHFR-like_dom_sf"/>
</dbReference>
<proteinExistence type="inferred from homology"/>
<dbReference type="PANTHER" id="PTHR11548:SF1">
    <property type="entry name" value="THYMIDYLATE SYNTHASE 1"/>
    <property type="match status" value="1"/>
</dbReference>
<sequence length="434" mass="49127">MRAYLNIVKSILENGERKPNRTGVDALAVAGRMFEHDMSKGFPLLTTKKMPFKVVAVELEFFIKGLTDKNWLQERNNHIWDEWASPMKAPYDHTPEAKEKMKAERDLGPIYGFQWRHFNAQYQNYDKDYTGQGTLKINPDDRRMIVSAWNPSMIGEMALPPCHYAFQITVINGKLNLLWNQRSVDTMLGLPFNIASYAILLHLLAKEAGLQEGKLVGFLADTHIYVNHIDGAKEQLSRDPNLYPLPKIETQNFTSIFNWKAEDTQLLTILLMAVTVDGKIAKTTDHLANWTSKADKKIFVEETKKAGVIVMGETTYKTIGRPLPGRLNVIMSHTPDASQNQPGILEFTNTPPRELLRDLVDRGFNAVILGGGATINGLFLQEGLIDEVWLTIEPKIFGEGLSLFKGADVNLDLEMIETRQLDANVIQVRYKVKK</sequence>
<dbReference type="InterPro" id="IPR000398">
    <property type="entry name" value="Thymidylate_synthase"/>
</dbReference>
<evidence type="ECO:0000259" key="6">
    <source>
        <dbReference type="Pfam" id="PF01872"/>
    </source>
</evidence>
<feature type="domain" description="Bacterial bifunctional deaminase-reductase C-terminal" evidence="6">
    <location>
        <begin position="269"/>
        <end position="425"/>
    </location>
</feature>
<dbReference type="EMBL" id="LCAV01000011">
    <property type="protein sequence ID" value="KKR99077.1"/>
    <property type="molecule type" value="Genomic_DNA"/>
</dbReference>
<feature type="binding site" description="in other chain" evidence="4">
    <location>
        <begin position="182"/>
        <end position="185"/>
    </location>
    <ligand>
        <name>dUMP</name>
        <dbReference type="ChEBI" id="CHEBI:246422"/>
        <note>ligand shared between dimeric partners</note>
    </ligand>
</feature>
<dbReference type="InterPro" id="IPR045097">
    <property type="entry name" value="Thymidate_synth/dCMP_Mease"/>
</dbReference>
<dbReference type="InterPro" id="IPR023451">
    <property type="entry name" value="Thymidate_synth/dCMP_Mease_dom"/>
</dbReference>
<comment type="catalytic activity">
    <reaction evidence="4">
        <text>dUMP + (6R)-5,10-methylene-5,6,7,8-tetrahydrofolate = 7,8-dihydrofolate + dTMP</text>
        <dbReference type="Rhea" id="RHEA:12104"/>
        <dbReference type="ChEBI" id="CHEBI:15636"/>
        <dbReference type="ChEBI" id="CHEBI:57451"/>
        <dbReference type="ChEBI" id="CHEBI:63528"/>
        <dbReference type="ChEBI" id="CHEBI:246422"/>
        <dbReference type="EC" id="2.1.1.45"/>
    </reaction>
</comment>
<dbReference type="SUPFAM" id="SSF53597">
    <property type="entry name" value="Dihydrofolate reductase-like"/>
    <property type="match status" value="1"/>
</dbReference>
<dbReference type="CDD" id="cd00351">
    <property type="entry name" value="TS_Pyrimidine_HMase"/>
    <property type="match status" value="1"/>
</dbReference>
<comment type="subcellular location">
    <subcellularLocation>
        <location evidence="4">Cytoplasm</location>
    </subcellularLocation>
</comment>
<dbReference type="GO" id="GO:0009231">
    <property type="term" value="P:riboflavin biosynthetic process"/>
    <property type="evidence" value="ECO:0007669"/>
    <property type="project" value="InterPro"/>
</dbReference>
<comment type="pathway">
    <text evidence="4">Pyrimidine metabolism; dTTP biosynthesis.</text>
</comment>
<keyword evidence="4" id="KW-0545">Nucleotide biosynthesis</keyword>
<dbReference type="UniPathway" id="UPA00575"/>
<evidence type="ECO:0000313" key="8">
    <source>
        <dbReference type="Proteomes" id="UP000034108"/>
    </source>
</evidence>
<reference evidence="7 8" key="1">
    <citation type="journal article" date="2015" name="Nature">
        <title>rRNA introns, odd ribosomes, and small enigmatic genomes across a large radiation of phyla.</title>
        <authorList>
            <person name="Brown C.T."/>
            <person name="Hug L.A."/>
            <person name="Thomas B.C."/>
            <person name="Sharon I."/>
            <person name="Castelle C.J."/>
            <person name="Singh A."/>
            <person name="Wilkins M.J."/>
            <person name="Williams K.H."/>
            <person name="Banfield J.F."/>
        </authorList>
    </citation>
    <scope>NUCLEOTIDE SEQUENCE [LARGE SCALE GENOMIC DNA]</scope>
</reference>
<dbReference type="InterPro" id="IPR036926">
    <property type="entry name" value="Thymidate_synth/dCMP_Mease_sf"/>
</dbReference>
<feature type="binding site" description="in other chain" evidence="4">
    <location>
        <position position="193"/>
    </location>
    <ligand>
        <name>dUMP</name>
        <dbReference type="ChEBI" id="CHEBI:246422"/>
        <note>ligand shared between dimeric partners</note>
    </ligand>
</feature>
<evidence type="ECO:0000256" key="1">
    <source>
        <dbReference type="ARBA" id="ARBA00011947"/>
    </source>
</evidence>
<dbReference type="GO" id="GO:0005829">
    <property type="term" value="C:cytosol"/>
    <property type="evidence" value="ECO:0007669"/>
    <property type="project" value="TreeGrafter"/>
</dbReference>
<dbReference type="Gene3D" id="3.30.572.10">
    <property type="entry name" value="Thymidylate synthase/dCMP hydroxymethylase domain"/>
    <property type="match status" value="1"/>
</dbReference>
<keyword evidence="2 4" id="KW-0489">Methyltransferase</keyword>
<dbReference type="GO" id="GO:0004799">
    <property type="term" value="F:thymidylate synthase activity"/>
    <property type="evidence" value="ECO:0007669"/>
    <property type="project" value="UniProtKB-UniRule"/>
</dbReference>
<feature type="binding site" description="in other chain" evidence="4">
    <location>
        <position position="21"/>
    </location>
    <ligand>
        <name>dUMP</name>
        <dbReference type="ChEBI" id="CHEBI:246422"/>
        <note>ligand shared between dimeric partners</note>
    </ligand>
</feature>
<protein>
    <recommendedName>
        <fullName evidence="1 4">Thymidylate synthase</fullName>
        <shortName evidence="4">TS</shortName>
        <shortName evidence="4">TSase</shortName>
        <ecNumber evidence="1 4">2.1.1.45</ecNumber>
    </recommendedName>
</protein>
<comment type="subunit">
    <text evidence="4">Homodimer.</text>
</comment>
<organism evidence="7 8">
    <name type="scientific">Candidatus Magasanikbacteria bacterium GW2011_GWC2_41_17</name>
    <dbReference type="NCBI Taxonomy" id="1619048"/>
    <lineage>
        <taxon>Bacteria</taxon>
        <taxon>Candidatus Magasanikiibacteriota</taxon>
    </lineage>
</organism>
<dbReference type="SUPFAM" id="SSF55831">
    <property type="entry name" value="Thymidylate synthase/dCMP hydroxymethylase"/>
    <property type="match status" value="1"/>
</dbReference>
<keyword evidence="3 4" id="KW-0808">Transferase</keyword>
<evidence type="ECO:0000313" key="7">
    <source>
        <dbReference type="EMBL" id="KKR99077.1"/>
    </source>
</evidence>
<keyword evidence="4" id="KW-0963">Cytoplasm</keyword>
<dbReference type="Pfam" id="PF01872">
    <property type="entry name" value="RibD_C"/>
    <property type="match status" value="1"/>
</dbReference>
<evidence type="ECO:0000259" key="5">
    <source>
        <dbReference type="Pfam" id="PF00303"/>
    </source>
</evidence>
<feature type="binding site" evidence="4">
    <location>
        <begin position="142"/>
        <end position="143"/>
    </location>
    <ligand>
        <name>dUMP</name>
        <dbReference type="ChEBI" id="CHEBI:246422"/>
        <note>ligand shared between dimeric partners</note>
    </ligand>
</feature>
<dbReference type="PANTHER" id="PTHR11548">
    <property type="entry name" value="THYMIDYLATE SYNTHASE 1"/>
    <property type="match status" value="1"/>
</dbReference>
<feature type="binding site" evidence="4">
    <location>
        <position position="185"/>
    </location>
    <ligand>
        <name>(6R)-5,10-methylene-5,6,7,8-tetrahydrofolate</name>
        <dbReference type="ChEBI" id="CHEBI:15636"/>
    </ligand>
</feature>
<dbReference type="PATRIC" id="fig|1619048.3.peg.411"/>
<dbReference type="Gene3D" id="3.40.430.10">
    <property type="entry name" value="Dihydrofolate Reductase, subunit A"/>
    <property type="match status" value="1"/>
</dbReference>
<comment type="similarity">
    <text evidence="4">Belongs to the thymidylate synthase family. Bacterial-type ThyA subfamily.</text>
</comment>
<dbReference type="EC" id="2.1.1.45" evidence="1 4"/>
<comment type="function">
    <text evidence="4">Catalyzes the reductive methylation of 2'-deoxyuridine-5'-monophosphate (dUMP) to 2'-deoxythymidine-5'-monophosphate (dTMP) while utilizing 5,10-methylenetetrahydrofolate (mTHF) as the methyl donor and reductant in the reaction, yielding dihydrofolate (DHF) as a by-product. This enzymatic reaction provides an intracellular de novo source of dTMP, an essential precursor for DNA biosynthesis.</text>
</comment>